<dbReference type="Proteomes" id="UP001189429">
    <property type="component" value="Unassembled WGS sequence"/>
</dbReference>
<keyword evidence="3" id="KW-1185">Reference proteome</keyword>
<dbReference type="EMBL" id="CAUYUJ010014994">
    <property type="protein sequence ID" value="CAK0848634.1"/>
    <property type="molecule type" value="Genomic_DNA"/>
</dbReference>
<feature type="region of interest" description="Disordered" evidence="1">
    <location>
        <begin position="131"/>
        <end position="168"/>
    </location>
</feature>
<evidence type="ECO:0000313" key="3">
    <source>
        <dbReference type="Proteomes" id="UP001189429"/>
    </source>
</evidence>
<sequence>MKLGPTRRPDRPLGADAAAYWGEVGGPLLAEAAAPGLEWFREGDAKLGEDLRAHELLRRWRSGAQDLVSAGPAPSRGEAAVGGEQAPRLAPAAAVVRGDEAAACAASEASSGADADVCVPDLWAWSRGSTVASASERGDPRAAWGPWAKASSASSSSSGGDAAAGPGPAAAAGIAPTGCIIQWAAPAACARSACRPSSQYGPPPSAPTPRRAATALALAGLLAKAAAHLESVLPGSLVLLCAVAATVALTAKAGGDEHPQKAAGFAGAGADDYPAWPMPTAWPSCTPRAWPSCRPGPRACPAAWRPRRLLGGACVRTPRAWPSCPPGPRACPTAWRPRRLLGGTGADAHAVFCSSRSAEVHASTYITLLK</sequence>
<reference evidence="2" key="1">
    <citation type="submission" date="2023-10" db="EMBL/GenBank/DDBJ databases">
        <authorList>
            <person name="Chen Y."/>
            <person name="Shah S."/>
            <person name="Dougan E. K."/>
            <person name="Thang M."/>
            <person name="Chan C."/>
        </authorList>
    </citation>
    <scope>NUCLEOTIDE SEQUENCE [LARGE SCALE GENOMIC DNA]</scope>
</reference>
<organism evidence="2 3">
    <name type="scientific">Prorocentrum cordatum</name>
    <dbReference type="NCBI Taxonomy" id="2364126"/>
    <lineage>
        <taxon>Eukaryota</taxon>
        <taxon>Sar</taxon>
        <taxon>Alveolata</taxon>
        <taxon>Dinophyceae</taxon>
        <taxon>Prorocentrales</taxon>
        <taxon>Prorocentraceae</taxon>
        <taxon>Prorocentrum</taxon>
    </lineage>
</organism>
<evidence type="ECO:0000256" key="1">
    <source>
        <dbReference type="SAM" id="MobiDB-lite"/>
    </source>
</evidence>
<feature type="compositionally biased region" description="Low complexity" evidence="1">
    <location>
        <begin position="142"/>
        <end position="168"/>
    </location>
</feature>
<protein>
    <submittedName>
        <fullName evidence="2">Uncharacterized protein</fullName>
    </submittedName>
</protein>
<accession>A0ABN9TS47</accession>
<gene>
    <name evidence="2" type="ORF">PCOR1329_LOCUS41526</name>
</gene>
<evidence type="ECO:0000313" key="2">
    <source>
        <dbReference type="EMBL" id="CAK0848634.1"/>
    </source>
</evidence>
<proteinExistence type="predicted"/>
<name>A0ABN9TS47_9DINO</name>
<comment type="caution">
    <text evidence="2">The sequence shown here is derived from an EMBL/GenBank/DDBJ whole genome shotgun (WGS) entry which is preliminary data.</text>
</comment>